<feature type="compositionally biased region" description="Low complexity" evidence="3">
    <location>
        <begin position="267"/>
        <end position="276"/>
    </location>
</feature>
<reference evidence="4" key="1">
    <citation type="submission" date="2022-01" db="EMBL/GenBank/DDBJ databases">
        <authorList>
            <person name="King R."/>
        </authorList>
    </citation>
    <scope>NUCLEOTIDE SEQUENCE</scope>
</reference>
<protein>
    <recommendedName>
        <fullName evidence="6">Tumor protein D54</fullName>
    </recommendedName>
</protein>
<dbReference type="AlphaFoldDB" id="A0A9P0HND5"/>
<feature type="region of interest" description="Disordered" evidence="3">
    <location>
        <begin position="264"/>
        <end position="310"/>
    </location>
</feature>
<keyword evidence="2" id="KW-0175">Coiled coil</keyword>
<evidence type="ECO:0000313" key="5">
    <source>
        <dbReference type="Proteomes" id="UP001152798"/>
    </source>
</evidence>
<dbReference type="Pfam" id="PF04201">
    <property type="entry name" value="TPD52"/>
    <property type="match status" value="1"/>
</dbReference>
<organism evidence="4 5">
    <name type="scientific">Nezara viridula</name>
    <name type="common">Southern green stink bug</name>
    <name type="synonym">Cimex viridulus</name>
    <dbReference type="NCBI Taxonomy" id="85310"/>
    <lineage>
        <taxon>Eukaryota</taxon>
        <taxon>Metazoa</taxon>
        <taxon>Ecdysozoa</taxon>
        <taxon>Arthropoda</taxon>
        <taxon>Hexapoda</taxon>
        <taxon>Insecta</taxon>
        <taxon>Pterygota</taxon>
        <taxon>Neoptera</taxon>
        <taxon>Paraneoptera</taxon>
        <taxon>Hemiptera</taxon>
        <taxon>Heteroptera</taxon>
        <taxon>Panheteroptera</taxon>
        <taxon>Pentatomomorpha</taxon>
        <taxon>Pentatomoidea</taxon>
        <taxon>Pentatomidae</taxon>
        <taxon>Pentatominae</taxon>
        <taxon>Nezara</taxon>
    </lineage>
</organism>
<comment type="similarity">
    <text evidence="1">Belongs to the TPD52 family.</text>
</comment>
<proteinExistence type="inferred from homology"/>
<evidence type="ECO:0008006" key="6">
    <source>
        <dbReference type="Google" id="ProtNLM"/>
    </source>
</evidence>
<name>A0A9P0HND5_NEZVI</name>
<accession>A0A9P0HND5</accession>
<evidence type="ECO:0000256" key="1">
    <source>
        <dbReference type="ARBA" id="ARBA00005702"/>
    </source>
</evidence>
<dbReference type="PANTHER" id="PTHR19307">
    <property type="entry name" value="TUMOR PROTEIN D52"/>
    <property type="match status" value="1"/>
</dbReference>
<dbReference type="Proteomes" id="UP001152798">
    <property type="component" value="Chromosome 6"/>
</dbReference>
<evidence type="ECO:0000256" key="3">
    <source>
        <dbReference type="SAM" id="MobiDB-lite"/>
    </source>
</evidence>
<sequence length="310" mass="35402">MSNALQDNIRLNEDDIEDFTSLEYEEDCFYALVSKSETPSFDIEESDWDEENGSMFVLVDEEEFDPPPLDLPEQCTVETEFYNKKLGKNKFIKAVRVKFQDLSKPYLAKITSQKNYTKFLQLVNGEKPHGDMSPDSGINELAGLSPEEQERQKKEWADELVKVEEEIQTLRHVLASKVKVSHELKRKLGFSVWREFQDDMSQGIKNVKESNVYQKTESVIKATTEKTSSILGGLGSGISSKIGQLKNSESFRSFEERMGSAYENVKTKVSTSRSSSMQSFDDALRDVERDMDRKIKSPVTTPTINEERPS</sequence>
<feature type="compositionally biased region" description="Basic and acidic residues" evidence="3">
    <location>
        <begin position="282"/>
        <end position="295"/>
    </location>
</feature>
<dbReference type="OrthoDB" id="10000687at2759"/>
<dbReference type="GO" id="GO:0005737">
    <property type="term" value="C:cytoplasm"/>
    <property type="evidence" value="ECO:0007669"/>
    <property type="project" value="TreeGrafter"/>
</dbReference>
<dbReference type="PANTHER" id="PTHR19307:SF14">
    <property type="entry name" value="TUMOR PROTEIN D52"/>
    <property type="match status" value="1"/>
</dbReference>
<evidence type="ECO:0000313" key="4">
    <source>
        <dbReference type="EMBL" id="CAH1405256.1"/>
    </source>
</evidence>
<keyword evidence="5" id="KW-1185">Reference proteome</keyword>
<dbReference type="InterPro" id="IPR007327">
    <property type="entry name" value="TPD52"/>
</dbReference>
<gene>
    <name evidence="4" type="ORF">NEZAVI_LOCUS13499</name>
</gene>
<evidence type="ECO:0000256" key="2">
    <source>
        <dbReference type="ARBA" id="ARBA00023054"/>
    </source>
</evidence>
<dbReference type="EMBL" id="OV725082">
    <property type="protein sequence ID" value="CAH1405256.1"/>
    <property type="molecule type" value="Genomic_DNA"/>
</dbReference>